<evidence type="ECO:0000256" key="5">
    <source>
        <dbReference type="SAM" id="SignalP"/>
    </source>
</evidence>
<evidence type="ECO:0000256" key="3">
    <source>
        <dbReference type="ARBA" id="ARBA00023237"/>
    </source>
</evidence>
<evidence type="ECO:0000256" key="4">
    <source>
        <dbReference type="RuleBase" id="RU003357"/>
    </source>
</evidence>
<evidence type="ECO:0000256" key="2">
    <source>
        <dbReference type="ARBA" id="ARBA00023136"/>
    </source>
</evidence>
<dbReference type="InterPro" id="IPR036942">
    <property type="entry name" value="Beta-barrel_TonB_sf"/>
</dbReference>
<organism evidence="8 9">
    <name type="scientific">Candidatus Cryptobacteroides faecipullorum</name>
    <dbReference type="NCBI Taxonomy" id="2840764"/>
    <lineage>
        <taxon>Bacteria</taxon>
        <taxon>Pseudomonadati</taxon>
        <taxon>Bacteroidota</taxon>
        <taxon>Bacteroidia</taxon>
        <taxon>Bacteroidales</taxon>
        <taxon>Candidatus Cryptobacteroides</taxon>
    </lineage>
</organism>
<proteinExistence type="inferred from homology"/>
<dbReference type="Pfam" id="PF00593">
    <property type="entry name" value="TonB_dep_Rec_b-barrel"/>
    <property type="match status" value="1"/>
</dbReference>
<evidence type="ECO:0000259" key="6">
    <source>
        <dbReference type="Pfam" id="PF00593"/>
    </source>
</evidence>
<dbReference type="Pfam" id="PF13715">
    <property type="entry name" value="CarbopepD_reg_2"/>
    <property type="match status" value="1"/>
</dbReference>
<keyword evidence="2 4" id="KW-0472">Membrane</keyword>
<protein>
    <submittedName>
        <fullName evidence="8">TonB-dependent receptor</fullName>
    </submittedName>
</protein>
<comment type="similarity">
    <text evidence="4">Belongs to the TonB-dependent receptor family.</text>
</comment>
<evidence type="ECO:0000313" key="9">
    <source>
        <dbReference type="Proteomes" id="UP000823660"/>
    </source>
</evidence>
<dbReference type="GO" id="GO:0009279">
    <property type="term" value="C:cell outer membrane"/>
    <property type="evidence" value="ECO:0007669"/>
    <property type="project" value="UniProtKB-SubCell"/>
</dbReference>
<dbReference type="AlphaFoldDB" id="A0A9D9I7H8"/>
<dbReference type="Gene3D" id="2.170.130.10">
    <property type="entry name" value="TonB-dependent receptor, plug domain"/>
    <property type="match status" value="1"/>
</dbReference>
<comment type="subcellular location">
    <subcellularLocation>
        <location evidence="1 4">Cell outer membrane</location>
    </subcellularLocation>
</comment>
<sequence length="927" mass="102408">MVSRRLLAALSAAAALLLLPGGTLEAETEETVGIVPAGRDGLKGVVSDIVTGEPLIGAGILIEGTSRGTVTDLDGTYVLPLSQGTHTLSVTYIGYTTVTLDITVGPDGNGKVQAPDDTSIALTGQGLVIYLAPDSQALADAVVTARKNLESLQALQNERIRSGFAIENMGAKEMSIKGISNAQESVAKLSGISIASAGQLIVRGLGDRYSTTTLNGLPIASPNPDNKLIPLDIFPASTIQNITVSKVYEAGSFADYSGAHVDISTKEGQSEDFFNLSFSTGGYFHTLGRDFYRMDGKSLFLTPELDPKAETLPYSQFGDYVKSKDIFGTGFRTYRKDPLPDLNGGFGLGKNFKVGRQTLSILASGSIKTGNETMTDAYYRTYEASSEGSMQSDYGYDSYSQKIDIAALVDIDYTLREHDNIGFTAFFARNAKDTHLDRQGYDYQESYDLVGSNQVTHIYTLQNYQLSGHHETAGWDIDWGASYTLTSSDEPDRRQVMFRRGEDGELGFFDLNRQETQRYFGKLDESELVADIKAAYSLNDRDRIRFGFTAKDKIRKFRSTRFYYDVRNLDDAIADVHNPDAYLNFENIQNGLLSVSRSQFKRDQYDASSLIGAVFAETDLSFGEKWFLNAGLRFEASRQSVDYNDDVEDLTRNLDAFDLFPAVNLKYDLTSRSMFRLSLSRTVTRPSFVEMAPFLYQESFGGAQIRGNENLKNGYNYNVDLKYEFFAEKTTDMFAVTGYFKLLEDPIERTQRLSGGATEHSFQNADNGVAAGLEVEFRKELAGDLALSANASYMYTNVILPEGGSYTNRQRSLQGASPYLANADLSYTPEFRDGSGLSLALLYNLQGPRIHAVGIMGLGDVRQLPVHTLDFAGSYRFNEHFSIKLAFRNMLDSTIRYRQDIPNAGKTVNVEQWKIGTGFEIGISWSL</sequence>
<feature type="domain" description="TonB-dependent receptor plug" evidence="7">
    <location>
        <begin position="164"/>
        <end position="246"/>
    </location>
</feature>
<keyword evidence="8" id="KW-0675">Receptor</keyword>
<feature type="chain" id="PRO_5038955077" evidence="5">
    <location>
        <begin position="26"/>
        <end position="927"/>
    </location>
</feature>
<dbReference type="SUPFAM" id="SSF56935">
    <property type="entry name" value="Porins"/>
    <property type="match status" value="1"/>
</dbReference>
<dbReference type="InterPro" id="IPR008969">
    <property type="entry name" value="CarboxyPept-like_regulatory"/>
</dbReference>
<gene>
    <name evidence="8" type="ORF">IAB99_06640</name>
</gene>
<feature type="domain" description="TonB-dependent receptor-like beta-barrel" evidence="6">
    <location>
        <begin position="411"/>
        <end position="889"/>
    </location>
</feature>
<keyword evidence="5" id="KW-0732">Signal</keyword>
<keyword evidence="4" id="KW-0798">TonB box</keyword>
<dbReference type="Proteomes" id="UP000823660">
    <property type="component" value="Unassembled WGS sequence"/>
</dbReference>
<dbReference type="InterPro" id="IPR037066">
    <property type="entry name" value="Plug_dom_sf"/>
</dbReference>
<dbReference type="InterPro" id="IPR012910">
    <property type="entry name" value="Plug_dom"/>
</dbReference>
<reference evidence="8" key="1">
    <citation type="submission" date="2020-10" db="EMBL/GenBank/DDBJ databases">
        <authorList>
            <person name="Gilroy R."/>
        </authorList>
    </citation>
    <scope>NUCLEOTIDE SEQUENCE</scope>
    <source>
        <strain evidence="8">B1-15692</strain>
    </source>
</reference>
<keyword evidence="3" id="KW-0998">Cell outer membrane</keyword>
<dbReference type="Gene3D" id="2.60.40.1120">
    <property type="entry name" value="Carboxypeptidase-like, regulatory domain"/>
    <property type="match status" value="1"/>
</dbReference>
<feature type="signal peptide" evidence="5">
    <location>
        <begin position="1"/>
        <end position="25"/>
    </location>
</feature>
<dbReference type="InterPro" id="IPR000531">
    <property type="entry name" value="Beta-barrel_TonB"/>
</dbReference>
<dbReference type="PANTHER" id="PTHR40980">
    <property type="entry name" value="PLUG DOMAIN-CONTAINING PROTEIN"/>
    <property type="match status" value="1"/>
</dbReference>
<evidence type="ECO:0000313" key="8">
    <source>
        <dbReference type="EMBL" id="MBO8467423.1"/>
    </source>
</evidence>
<evidence type="ECO:0000256" key="1">
    <source>
        <dbReference type="ARBA" id="ARBA00004442"/>
    </source>
</evidence>
<dbReference type="EMBL" id="JADIMH010000037">
    <property type="protein sequence ID" value="MBO8467423.1"/>
    <property type="molecule type" value="Genomic_DNA"/>
</dbReference>
<comment type="caution">
    <text evidence="8">The sequence shown here is derived from an EMBL/GenBank/DDBJ whole genome shotgun (WGS) entry which is preliminary data.</text>
</comment>
<dbReference type="SUPFAM" id="SSF49464">
    <property type="entry name" value="Carboxypeptidase regulatory domain-like"/>
    <property type="match status" value="1"/>
</dbReference>
<name>A0A9D9I7H8_9BACT</name>
<dbReference type="PANTHER" id="PTHR40980:SF5">
    <property type="entry name" value="TONB-DEPENDENT RECEPTOR"/>
    <property type="match status" value="1"/>
</dbReference>
<dbReference type="Gene3D" id="2.40.170.20">
    <property type="entry name" value="TonB-dependent receptor, beta-barrel domain"/>
    <property type="match status" value="1"/>
</dbReference>
<reference evidence="8" key="2">
    <citation type="journal article" date="2021" name="PeerJ">
        <title>Extensive microbial diversity within the chicken gut microbiome revealed by metagenomics and culture.</title>
        <authorList>
            <person name="Gilroy R."/>
            <person name="Ravi A."/>
            <person name="Getino M."/>
            <person name="Pursley I."/>
            <person name="Horton D.L."/>
            <person name="Alikhan N.F."/>
            <person name="Baker D."/>
            <person name="Gharbi K."/>
            <person name="Hall N."/>
            <person name="Watson M."/>
            <person name="Adriaenssens E.M."/>
            <person name="Foster-Nyarko E."/>
            <person name="Jarju S."/>
            <person name="Secka A."/>
            <person name="Antonio M."/>
            <person name="Oren A."/>
            <person name="Chaudhuri R.R."/>
            <person name="La Ragione R."/>
            <person name="Hildebrand F."/>
            <person name="Pallen M.J."/>
        </authorList>
    </citation>
    <scope>NUCLEOTIDE SEQUENCE</scope>
    <source>
        <strain evidence="8">B1-15692</strain>
    </source>
</reference>
<dbReference type="Pfam" id="PF07715">
    <property type="entry name" value="Plug"/>
    <property type="match status" value="1"/>
</dbReference>
<accession>A0A9D9I7H8</accession>
<evidence type="ECO:0000259" key="7">
    <source>
        <dbReference type="Pfam" id="PF07715"/>
    </source>
</evidence>